<dbReference type="InterPro" id="IPR036388">
    <property type="entry name" value="WH-like_DNA-bd_sf"/>
</dbReference>
<evidence type="ECO:0000256" key="3">
    <source>
        <dbReference type="ARBA" id="ARBA00023125"/>
    </source>
</evidence>
<sequence>MELHRLRYFRAVAEEGNLTRAAELLGVRTTSLSQQIIALEREVGTALFERTPAGMAATAAGRELLPHARRVLDAAEEAARAVGPRAARARPPRIAVVPGAPPGAAPLLRPGAELSDLPAARQPDLVRAGELDAGLVVLPADVRGLDCAVVGDAPLGVLVAADHPLAGRDAVHWGDLDGQDLLWFDRGLAPGYHDAVLAECAAAGRRPRRVRSGAARRGLFTADLVHGGAVVALRPRWDARGGLVWLPLASGAPRLRHALVWDPASPAAERIRDLARTLEREAAPEEGEAGPPGRRRTPRA</sequence>
<dbReference type="GO" id="GO:0032993">
    <property type="term" value="C:protein-DNA complex"/>
    <property type="evidence" value="ECO:0007669"/>
    <property type="project" value="TreeGrafter"/>
</dbReference>
<keyword evidence="4" id="KW-0804">Transcription</keyword>
<evidence type="ECO:0000256" key="5">
    <source>
        <dbReference type="SAM" id="MobiDB-lite"/>
    </source>
</evidence>
<dbReference type="Pfam" id="PF03466">
    <property type="entry name" value="LysR_substrate"/>
    <property type="match status" value="1"/>
</dbReference>
<dbReference type="EMBL" id="JACHDB010000001">
    <property type="protein sequence ID" value="MBB5430648.1"/>
    <property type="molecule type" value="Genomic_DNA"/>
</dbReference>
<proteinExistence type="inferred from homology"/>
<evidence type="ECO:0000313" key="8">
    <source>
        <dbReference type="Proteomes" id="UP000572635"/>
    </source>
</evidence>
<dbReference type="PANTHER" id="PTHR30346:SF0">
    <property type="entry name" value="HCA OPERON TRANSCRIPTIONAL ACTIVATOR HCAR"/>
    <property type="match status" value="1"/>
</dbReference>
<dbReference type="SUPFAM" id="SSF53850">
    <property type="entry name" value="Periplasmic binding protein-like II"/>
    <property type="match status" value="1"/>
</dbReference>
<evidence type="ECO:0000256" key="2">
    <source>
        <dbReference type="ARBA" id="ARBA00023015"/>
    </source>
</evidence>
<dbReference type="Pfam" id="PF00126">
    <property type="entry name" value="HTH_1"/>
    <property type="match status" value="1"/>
</dbReference>
<dbReference type="InterPro" id="IPR005119">
    <property type="entry name" value="LysR_subst-bd"/>
</dbReference>
<dbReference type="InterPro" id="IPR000847">
    <property type="entry name" value="LysR_HTH_N"/>
</dbReference>
<reference evidence="7 8" key="1">
    <citation type="submission" date="2020-08" db="EMBL/GenBank/DDBJ databases">
        <title>Sequencing the genomes of 1000 actinobacteria strains.</title>
        <authorList>
            <person name="Klenk H.-P."/>
        </authorList>
    </citation>
    <scope>NUCLEOTIDE SEQUENCE [LARGE SCALE GENOMIC DNA]</scope>
    <source>
        <strain evidence="7 8">DSM 44551</strain>
    </source>
</reference>
<dbReference type="AlphaFoldDB" id="A0A7W8QHM8"/>
<name>A0A7W8QHM8_9ACTN</name>
<keyword evidence="2" id="KW-0805">Transcription regulation</keyword>
<dbReference type="Proteomes" id="UP000572635">
    <property type="component" value="Unassembled WGS sequence"/>
</dbReference>
<evidence type="ECO:0000256" key="4">
    <source>
        <dbReference type="ARBA" id="ARBA00023163"/>
    </source>
</evidence>
<keyword evidence="8" id="KW-1185">Reference proteome</keyword>
<dbReference type="Gene3D" id="3.40.190.10">
    <property type="entry name" value="Periplasmic binding protein-like II"/>
    <property type="match status" value="2"/>
</dbReference>
<protein>
    <submittedName>
        <fullName evidence="7">DNA-binding transcriptional LysR family regulator</fullName>
    </submittedName>
</protein>
<dbReference type="RefSeq" id="WP_184388675.1">
    <property type="nucleotide sequence ID" value="NZ_BAAAJD010000162.1"/>
</dbReference>
<accession>A0A7W8QHM8</accession>
<dbReference type="GO" id="GO:0003700">
    <property type="term" value="F:DNA-binding transcription factor activity"/>
    <property type="evidence" value="ECO:0007669"/>
    <property type="project" value="InterPro"/>
</dbReference>
<dbReference type="FunFam" id="1.10.10.10:FF:000001">
    <property type="entry name" value="LysR family transcriptional regulator"/>
    <property type="match status" value="1"/>
</dbReference>
<dbReference type="GO" id="GO:0003677">
    <property type="term" value="F:DNA binding"/>
    <property type="evidence" value="ECO:0007669"/>
    <property type="project" value="UniProtKB-KW"/>
</dbReference>
<dbReference type="Gene3D" id="1.10.10.10">
    <property type="entry name" value="Winged helix-like DNA-binding domain superfamily/Winged helix DNA-binding domain"/>
    <property type="match status" value="1"/>
</dbReference>
<feature type="region of interest" description="Disordered" evidence="5">
    <location>
        <begin position="275"/>
        <end position="300"/>
    </location>
</feature>
<comment type="caution">
    <text evidence="7">The sequence shown here is derived from an EMBL/GenBank/DDBJ whole genome shotgun (WGS) entry which is preliminary data.</text>
</comment>
<organism evidence="7 8">
    <name type="scientific">Nocardiopsis composta</name>
    <dbReference type="NCBI Taxonomy" id="157465"/>
    <lineage>
        <taxon>Bacteria</taxon>
        <taxon>Bacillati</taxon>
        <taxon>Actinomycetota</taxon>
        <taxon>Actinomycetes</taxon>
        <taxon>Streptosporangiales</taxon>
        <taxon>Nocardiopsidaceae</taxon>
        <taxon>Nocardiopsis</taxon>
    </lineage>
</organism>
<dbReference type="PROSITE" id="PS50931">
    <property type="entry name" value="HTH_LYSR"/>
    <property type="match status" value="1"/>
</dbReference>
<evidence type="ECO:0000256" key="1">
    <source>
        <dbReference type="ARBA" id="ARBA00009437"/>
    </source>
</evidence>
<gene>
    <name evidence="7" type="ORF">HDA36_000732</name>
</gene>
<evidence type="ECO:0000313" key="7">
    <source>
        <dbReference type="EMBL" id="MBB5430648.1"/>
    </source>
</evidence>
<feature type="domain" description="HTH lysR-type" evidence="6">
    <location>
        <begin position="1"/>
        <end position="58"/>
    </location>
</feature>
<dbReference type="PANTHER" id="PTHR30346">
    <property type="entry name" value="TRANSCRIPTIONAL DUAL REGULATOR HCAR-RELATED"/>
    <property type="match status" value="1"/>
</dbReference>
<dbReference type="CDD" id="cd08414">
    <property type="entry name" value="PBP2_LTTR_aromatics_like"/>
    <property type="match status" value="1"/>
</dbReference>
<dbReference type="SUPFAM" id="SSF46785">
    <property type="entry name" value="Winged helix' DNA-binding domain"/>
    <property type="match status" value="1"/>
</dbReference>
<dbReference type="InterPro" id="IPR036390">
    <property type="entry name" value="WH_DNA-bd_sf"/>
</dbReference>
<keyword evidence="3 7" id="KW-0238">DNA-binding</keyword>
<comment type="similarity">
    <text evidence="1">Belongs to the LysR transcriptional regulatory family.</text>
</comment>
<evidence type="ECO:0000259" key="6">
    <source>
        <dbReference type="PROSITE" id="PS50931"/>
    </source>
</evidence>